<accession>A0A382GCE6</accession>
<dbReference type="InterPro" id="IPR016181">
    <property type="entry name" value="Acyl_CoA_acyltransferase"/>
</dbReference>
<dbReference type="InterPro" id="IPR000182">
    <property type="entry name" value="GNAT_dom"/>
</dbReference>
<dbReference type="SUPFAM" id="SSF55729">
    <property type="entry name" value="Acyl-CoA N-acyltransferases (Nat)"/>
    <property type="match status" value="1"/>
</dbReference>
<dbReference type="AlphaFoldDB" id="A0A382GCE6"/>
<name>A0A382GCE6_9ZZZZ</name>
<dbReference type="GO" id="GO:0016747">
    <property type="term" value="F:acyltransferase activity, transferring groups other than amino-acyl groups"/>
    <property type="evidence" value="ECO:0007669"/>
    <property type="project" value="InterPro"/>
</dbReference>
<feature type="domain" description="N-acetyltransferase" evidence="1">
    <location>
        <begin position="137"/>
        <end position="276"/>
    </location>
</feature>
<gene>
    <name evidence="2" type="ORF">METZ01_LOCUS224715</name>
</gene>
<dbReference type="Gene3D" id="3.40.630.30">
    <property type="match status" value="1"/>
</dbReference>
<reference evidence="2" key="1">
    <citation type="submission" date="2018-05" db="EMBL/GenBank/DDBJ databases">
        <authorList>
            <person name="Lanie J.A."/>
            <person name="Ng W.-L."/>
            <person name="Kazmierczak K.M."/>
            <person name="Andrzejewski T.M."/>
            <person name="Davidsen T.M."/>
            <person name="Wayne K.J."/>
            <person name="Tettelin H."/>
            <person name="Glass J.I."/>
            <person name="Rusch D."/>
            <person name="Podicherti R."/>
            <person name="Tsui H.-C.T."/>
            <person name="Winkler M.E."/>
        </authorList>
    </citation>
    <scope>NUCLEOTIDE SEQUENCE</scope>
</reference>
<dbReference type="PROSITE" id="PS51186">
    <property type="entry name" value="GNAT"/>
    <property type="match status" value="1"/>
</dbReference>
<evidence type="ECO:0000313" key="2">
    <source>
        <dbReference type="EMBL" id="SVB71861.1"/>
    </source>
</evidence>
<proteinExistence type="predicted"/>
<dbReference type="Pfam" id="PF13527">
    <property type="entry name" value="Acetyltransf_9"/>
    <property type="match status" value="1"/>
</dbReference>
<sequence>MHNILQDPNHSALKQVIEANTIESFKTWGKWARLEYQQDPEIAWTASDIPFVLFNVVLGLVPQSGITAAESLKAVVTATSRARSRRLPMGWWVGLTNPDPGLGQLLEDQGWFHAATLTGMAMELQTLVAPASLPLGLTINAVKDEESLETWCQIMTSVSEFPDFAAEAWLDMYWGMEIIDDPQWSLYLGSLDGMPVSTSALFLGAGVAGIHAVTTLPGYRGKGIATAMTYPPLLAARGQGYWIGVLFSSEMAIDIYRKIGFHEYGEGDIYMWQPDEDA</sequence>
<dbReference type="EMBL" id="UINC01054313">
    <property type="protein sequence ID" value="SVB71861.1"/>
    <property type="molecule type" value="Genomic_DNA"/>
</dbReference>
<organism evidence="2">
    <name type="scientific">marine metagenome</name>
    <dbReference type="NCBI Taxonomy" id="408172"/>
    <lineage>
        <taxon>unclassified sequences</taxon>
        <taxon>metagenomes</taxon>
        <taxon>ecological metagenomes</taxon>
    </lineage>
</organism>
<evidence type="ECO:0000259" key="1">
    <source>
        <dbReference type="PROSITE" id="PS51186"/>
    </source>
</evidence>
<protein>
    <recommendedName>
        <fullName evidence="1">N-acetyltransferase domain-containing protein</fullName>
    </recommendedName>
</protein>